<dbReference type="InterPro" id="IPR027417">
    <property type="entry name" value="P-loop_NTPase"/>
</dbReference>
<dbReference type="GO" id="GO:0007018">
    <property type="term" value="P:microtubule-based movement"/>
    <property type="evidence" value="ECO:0007669"/>
    <property type="project" value="InterPro"/>
</dbReference>
<dbReference type="SUPFAM" id="SSF52540">
    <property type="entry name" value="P-loop containing nucleoside triphosphate hydrolases"/>
    <property type="match status" value="1"/>
</dbReference>
<feature type="region of interest" description="Disordered" evidence="8">
    <location>
        <begin position="26"/>
        <end position="53"/>
    </location>
</feature>
<dbReference type="GO" id="GO:0005737">
    <property type="term" value="C:cytoplasm"/>
    <property type="evidence" value="ECO:0007669"/>
    <property type="project" value="UniProtKB-SubCell"/>
</dbReference>
<evidence type="ECO:0000256" key="6">
    <source>
        <dbReference type="PROSITE-ProRule" id="PRU00283"/>
    </source>
</evidence>
<comment type="similarity">
    <text evidence="6">Belongs to the TRAFAC class myosin-kinesin ATPase superfamily. Kinesin family.</text>
</comment>
<feature type="coiled-coil region" evidence="7">
    <location>
        <begin position="827"/>
        <end position="945"/>
    </location>
</feature>
<proteinExistence type="inferred from homology"/>
<dbReference type="GO" id="GO:0003777">
    <property type="term" value="F:microtubule motor activity"/>
    <property type="evidence" value="ECO:0007669"/>
    <property type="project" value="InterPro"/>
</dbReference>
<evidence type="ECO:0000313" key="10">
    <source>
        <dbReference type="EMBL" id="CCC52175.1"/>
    </source>
</evidence>
<dbReference type="GO" id="GO:0005875">
    <property type="term" value="C:microtubule associated complex"/>
    <property type="evidence" value="ECO:0007669"/>
    <property type="project" value="TreeGrafter"/>
</dbReference>
<feature type="coiled-coil region" evidence="7">
    <location>
        <begin position="460"/>
        <end position="487"/>
    </location>
</feature>
<dbReference type="VEuPathDB" id="TriTrypDB:TvY486_1012180"/>
<evidence type="ECO:0000256" key="4">
    <source>
        <dbReference type="ARBA" id="ARBA00022840"/>
    </source>
</evidence>
<dbReference type="PANTHER" id="PTHR47969:SF15">
    <property type="entry name" value="CHROMOSOME-ASSOCIATED KINESIN KIF4A-RELATED"/>
    <property type="match status" value="1"/>
</dbReference>
<accession>G0U413</accession>
<feature type="compositionally biased region" description="Polar residues" evidence="8">
    <location>
        <begin position="1089"/>
        <end position="1098"/>
    </location>
</feature>
<keyword evidence="4 6" id="KW-0067">ATP-binding</keyword>
<organism evidence="10">
    <name type="scientific">Trypanosoma vivax (strain Y486)</name>
    <dbReference type="NCBI Taxonomy" id="1055687"/>
    <lineage>
        <taxon>Eukaryota</taxon>
        <taxon>Discoba</taxon>
        <taxon>Euglenozoa</taxon>
        <taxon>Kinetoplastea</taxon>
        <taxon>Metakinetoplastina</taxon>
        <taxon>Trypanosomatida</taxon>
        <taxon>Trypanosomatidae</taxon>
        <taxon>Trypanosoma</taxon>
        <taxon>Duttonella</taxon>
    </lineage>
</organism>
<evidence type="ECO:0000256" key="2">
    <source>
        <dbReference type="ARBA" id="ARBA00022490"/>
    </source>
</evidence>
<feature type="region of interest" description="Disordered" evidence="8">
    <location>
        <begin position="946"/>
        <end position="966"/>
    </location>
</feature>
<feature type="coiled-coil region" evidence="7">
    <location>
        <begin position="746"/>
        <end position="773"/>
    </location>
</feature>
<dbReference type="PROSITE" id="PS50067">
    <property type="entry name" value="KINESIN_MOTOR_2"/>
    <property type="match status" value="1"/>
</dbReference>
<evidence type="ECO:0000256" key="8">
    <source>
        <dbReference type="SAM" id="MobiDB-lite"/>
    </source>
</evidence>
<dbReference type="Gene3D" id="3.40.850.10">
    <property type="entry name" value="Kinesin motor domain"/>
    <property type="match status" value="1"/>
</dbReference>
<dbReference type="InterPro" id="IPR001752">
    <property type="entry name" value="Kinesin_motor_dom"/>
</dbReference>
<gene>
    <name evidence="10" type="ORF">TVY486_1012180</name>
</gene>
<feature type="binding site" evidence="6">
    <location>
        <begin position="217"/>
        <end position="224"/>
    </location>
    <ligand>
        <name>ATP</name>
        <dbReference type="ChEBI" id="CHEBI:30616"/>
    </ligand>
</feature>
<dbReference type="GO" id="GO:0007052">
    <property type="term" value="P:mitotic spindle organization"/>
    <property type="evidence" value="ECO:0007669"/>
    <property type="project" value="TreeGrafter"/>
</dbReference>
<comment type="subcellular location">
    <subcellularLocation>
        <location evidence="1">Cytoplasm</location>
    </subcellularLocation>
</comment>
<dbReference type="Pfam" id="PF00225">
    <property type="entry name" value="Kinesin"/>
    <property type="match status" value="1"/>
</dbReference>
<keyword evidence="2" id="KW-0963">Cytoplasm</keyword>
<evidence type="ECO:0000259" key="9">
    <source>
        <dbReference type="PROSITE" id="PS50067"/>
    </source>
</evidence>
<dbReference type="SMART" id="SM00129">
    <property type="entry name" value="KISc"/>
    <property type="match status" value="1"/>
</dbReference>
<feature type="coiled-coil region" evidence="7">
    <location>
        <begin position="663"/>
        <end position="704"/>
    </location>
</feature>
<keyword evidence="6" id="KW-0505">Motor protein</keyword>
<dbReference type="InterPro" id="IPR027640">
    <property type="entry name" value="Kinesin-like_fam"/>
</dbReference>
<feature type="region of interest" description="Disordered" evidence="8">
    <location>
        <begin position="79"/>
        <end position="99"/>
    </location>
</feature>
<dbReference type="InterPro" id="IPR036961">
    <property type="entry name" value="Kinesin_motor_dom_sf"/>
</dbReference>
<keyword evidence="3 6" id="KW-0547">Nucleotide-binding</keyword>
<dbReference type="Gene3D" id="1.10.287.1490">
    <property type="match status" value="1"/>
</dbReference>
<dbReference type="PRINTS" id="PR00380">
    <property type="entry name" value="KINESINHEAVY"/>
</dbReference>
<evidence type="ECO:0000256" key="3">
    <source>
        <dbReference type="ARBA" id="ARBA00022741"/>
    </source>
</evidence>
<protein>
    <submittedName>
        <fullName evidence="10">Putative kinesin</fullName>
    </submittedName>
</protein>
<dbReference type="GO" id="GO:0005524">
    <property type="term" value="F:ATP binding"/>
    <property type="evidence" value="ECO:0007669"/>
    <property type="project" value="UniProtKB-UniRule"/>
</dbReference>
<evidence type="ECO:0000256" key="1">
    <source>
        <dbReference type="ARBA" id="ARBA00004496"/>
    </source>
</evidence>
<evidence type="ECO:0000256" key="7">
    <source>
        <dbReference type="SAM" id="Coils"/>
    </source>
</evidence>
<dbReference type="AlphaFoldDB" id="G0U413"/>
<dbReference type="EMBL" id="HE573026">
    <property type="protein sequence ID" value="CCC52175.1"/>
    <property type="molecule type" value="Genomic_DNA"/>
</dbReference>
<name>G0U413_TRYVY</name>
<dbReference type="GO" id="GO:0051231">
    <property type="term" value="P:spindle elongation"/>
    <property type="evidence" value="ECO:0007669"/>
    <property type="project" value="TreeGrafter"/>
</dbReference>
<sequence>MSSSSLAVPTLDGRQHVITASFLRSRQGAEQRSLGASARSCGRAERTPRGGLGSQDSVRVVVRLKPLSSSNDALKFYIETSAPQSTPRTGRRRDGTQQVQVNTAQKVAKGGTHGRNDTCLEDGGVGIDGSSKRSLVAVESGEARTPSRTVSGNIADRGNVLTLVMPSVDDEMETRRTYEFGHIFGPTVTDREVSDSLVPDVVNQLKAGFNACVLCYGQTGSGKTHTMNVLTPVFVQALFDSFSGTEDIVEMSYIQIYNNSAYNLLGQGRSENGTPLQKPCGTLVCEPRCMVRSVADATAKIAEGQRKRCVSSHALNAHSSRSHVLLSFHITRCIGGIPVYTCRLTLGDLAGSERIKRTGVVGDDLEEAIAINKSLSVLHSVIRATADEADVLPVRESLLTLYLASTLSDCYLLLIATVSLDKQSAPETKSSLDFATTAKRCTVTKTKTKTRVRDLISRGVSSFEETYERFVREIETLRHRVATLQEEVNIGKQLSNLMQRDEKASGSGVVGATSESNALSREKQILAGDGIVPNENTPHACEPNDDDETNVMRRHLLALEQQCAIFQSVLRDRERELTCLEASDGVAAELRQELEQRARKREEAQKALEEATPQLGTSDLLRKVTDNFLWMQEQFDAVSQQNQVLTKAMDGMRDEHERTMTELLDVQRQLVQAELSYEELRGRVEEKNSENMTLKEQLEELNLKLLLEYTGRVVREETMSWFKASGQRAEECERLTTAFEDQRHLCDVLQSRLTSTEQELDRGNKEHSALLQEMRKKDEAFHSIWVLLTPQQKARFMSVGYSEDVIDSSLTASLHQGHENVQLRGQVRTLKKQLEDDVQRKRSLEHRIQDLECENAFLQDRLQSVENEYNALISLDQDYRDEREQMEEQICHFYTYIQENDAKKRLLENQLRDVQNEWEKLNEERQSAQCEIVELKAKLHLMKESGRVRGSCKHKSKNPPRESKEREAQLALLQHQLATKQRTNDEVSRRLGLTERRQQHLTAKATAHRRHTDLVKLKVMRRAPELLKGTTPQHRDPAQLLRNITSPASASKNICGQLLRPDVWRYPLKTSTSLDRTARGTRESVGANKRNNSCPRSRTFSWSKSREIIGRPAFMRSSSLAGREHLRFF</sequence>
<dbReference type="GO" id="GO:0008017">
    <property type="term" value="F:microtubule binding"/>
    <property type="evidence" value="ECO:0007669"/>
    <property type="project" value="InterPro"/>
</dbReference>
<feature type="domain" description="Kinesin motor" evidence="9">
    <location>
        <begin position="57"/>
        <end position="441"/>
    </location>
</feature>
<reference evidence="10" key="1">
    <citation type="journal article" date="2012" name="Proc. Natl. Acad. Sci. U.S.A.">
        <title>Antigenic diversity is generated by distinct evolutionary mechanisms in African trypanosome species.</title>
        <authorList>
            <person name="Jackson A.P."/>
            <person name="Berry A."/>
            <person name="Aslett M."/>
            <person name="Allison H.C."/>
            <person name="Burton P."/>
            <person name="Vavrova-Anderson J."/>
            <person name="Brown R."/>
            <person name="Browne H."/>
            <person name="Corton N."/>
            <person name="Hauser H."/>
            <person name="Gamble J."/>
            <person name="Gilderthorp R."/>
            <person name="Marcello L."/>
            <person name="McQuillan J."/>
            <person name="Otto T.D."/>
            <person name="Quail M.A."/>
            <person name="Sanders M.J."/>
            <person name="van Tonder A."/>
            <person name="Ginger M.L."/>
            <person name="Field M.C."/>
            <person name="Barry J.D."/>
            <person name="Hertz-Fowler C."/>
            <person name="Berriman M."/>
        </authorList>
    </citation>
    <scope>NUCLEOTIDE SEQUENCE</scope>
    <source>
        <strain evidence="10">Y486</strain>
    </source>
</reference>
<feature type="region of interest" description="Disordered" evidence="8">
    <location>
        <begin position="1075"/>
        <end position="1098"/>
    </location>
</feature>
<keyword evidence="5 7" id="KW-0175">Coiled coil</keyword>
<evidence type="ECO:0000256" key="5">
    <source>
        <dbReference type="ARBA" id="ARBA00023054"/>
    </source>
</evidence>
<dbReference type="PANTHER" id="PTHR47969">
    <property type="entry name" value="CHROMOSOME-ASSOCIATED KINESIN KIF4A-RELATED"/>
    <property type="match status" value="1"/>
</dbReference>